<dbReference type="SUPFAM" id="SSF53822">
    <property type="entry name" value="Periplasmic binding protein-like I"/>
    <property type="match status" value="1"/>
</dbReference>
<dbReference type="InterPro" id="IPR000843">
    <property type="entry name" value="HTH_LacI"/>
</dbReference>
<dbReference type="PANTHER" id="PTHR30146:SF148">
    <property type="entry name" value="HTH-TYPE TRANSCRIPTIONAL REPRESSOR PURR-RELATED"/>
    <property type="match status" value="1"/>
</dbReference>
<evidence type="ECO:0000313" key="6">
    <source>
        <dbReference type="EMBL" id="SJZ79521.1"/>
    </source>
</evidence>
<name>A0A1T4NJN2_9HYPH</name>
<sequence>MPTNVVSTSGRNPLAQKVKLSTIAEALGLSTATVSLALRDSPLVAEATRERIKEEARASGYIYNRRAASLRTSKSGIIGVCVHDMMNPFYGEILTAIERELDRQQHTFILCNHYDQLAKQRAFIDTMLQLGADGMIMSPAIGTPAADIRLAEENDLPVTLVARTVDGVEVPGFHGDDRRGMRLAVEHLIEKGHRRIAMVGGDDLTSTAREREAGYLAALEAADIEFKPEWRLKGARNRHGGFEAAPRLVALSPLPTAVVCYSDLVALGLMYGLSRAGLTPGEDIAVVGYDDIEEAEIATPSLTTVANGQSEVGRLAARSLLARLQGEDIPLGTQLITPTLRIRSSSEYRPFTLQRTEAASRHA</sequence>
<reference evidence="7" key="1">
    <citation type="submission" date="2017-02" db="EMBL/GenBank/DDBJ databases">
        <authorList>
            <person name="Varghese N."/>
            <person name="Submissions S."/>
        </authorList>
    </citation>
    <scope>NUCLEOTIDE SEQUENCE [LARGE SCALE GENOMIC DNA]</scope>
    <source>
        <strain evidence="7">USBA 369</strain>
    </source>
</reference>
<organism evidence="6 7">
    <name type="scientific">Consotaella salsifontis</name>
    <dbReference type="NCBI Taxonomy" id="1365950"/>
    <lineage>
        <taxon>Bacteria</taxon>
        <taxon>Pseudomonadati</taxon>
        <taxon>Pseudomonadota</taxon>
        <taxon>Alphaproteobacteria</taxon>
        <taxon>Hyphomicrobiales</taxon>
        <taxon>Aurantimonadaceae</taxon>
        <taxon>Consotaella</taxon>
    </lineage>
</organism>
<evidence type="ECO:0000313" key="7">
    <source>
        <dbReference type="Proteomes" id="UP000190135"/>
    </source>
</evidence>
<dbReference type="InterPro" id="IPR028082">
    <property type="entry name" value="Peripla_BP_I"/>
</dbReference>
<keyword evidence="2" id="KW-0805">Transcription regulation</keyword>
<dbReference type="SUPFAM" id="SSF47413">
    <property type="entry name" value="lambda repressor-like DNA-binding domains"/>
    <property type="match status" value="1"/>
</dbReference>
<evidence type="ECO:0000256" key="1">
    <source>
        <dbReference type="ARBA" id="ARBA00022491"/>
    </source>
</evidence>
<dbReference type="CDD" id="cd06289">
    <property type="entry name" value="PBP1_MalI-like"/>
    <property type="match status" value="1"/>
</dbReference>
<dbReference type="Pfam" id="PF13377">
    <property type="entry name" value="Peripla_BP_3"/>
    <property type="match status" value="1"/>
</dbReference>
<feature type="domain" description="HTH lacI-type" evidence="5">
    <location>
        <begin position="18"/>
        <end position="72"/>
    </location>
</feature>
<dbReference type="GO" id="GO:0003700">
    <property type="term" value="F:DNA-binding transcription factor activity"/>
    <property type="evidence" value="ECO:0007669"/>
    <property type="project" value="TreeGrafter"/>
</dbReference>
<keyword evidence="4" id="KW-0804">Transcription</keyword>
<dbReference type="Proteomes" id="UP000190135">
    <property type="component" value="Unassembled WGS sequence"/>
</dbReference>
<dbReference type="AlphaFoldDB" id="A0A1T4NJN2"/>
<dbReference type="EMBL" id="FUXL01000003">
    <property type="protein sequence ID" value="SJZ79521.1"/>
    <property type="molecule type" value="Genomic_DNA"/>
</dbReference>
<accession>A0A1T4NJN2</accession>
<dbReference type="InterPro" id="IPR046335">
    <property type="entry name" value="LacI/GalR-like_sensor"/>
</dbReference>
<dbReference type="STRING" id="1365950.SAMN05428963_10361"/>
<dbReference type="Gene3D" id="1.10.260.40">
    <property type="entry name" value="lambda repressor-like DNA-binding domains"/>
    <property type="match status" value="1"/>
</dbReference>
<dbReference type="Pfam" id="PF00356">
    <property type="entry name" value="LacI"/>
    <property type="match status" value="1"/>
</dbReference>
<dbReference type="CDD" id="cd01392">
    <property type="entry name" value="HTH_LacI"/>
    <property type="match status" value="1"/>
</dbReference>
<dbReference type="InterPro" id="IPR010982">
    <property type="entry name" value="Lambda_DNA-bd_dom_sf"/>
</dbReference>
<protein>
    <submittedName>
        <fullName evidence="6">DNA-binding transcriptional regulator, LacI/PurR family</fullName>
    </submittedName>
</protein>
<evidence type="ECO:0000256" key="2">
    <source>
        <dbReference type="ARBA" id="ARBA00023015"/>
    </source>
</evidence>
<dbReference type="Gene3D" id="3.40.50.2300">
    <property type="match status" value="2"/>
</dbReference>
<keyword evidence="3 6" id="KW-0238">DNA-binding</keyword>
<evidence type="ECO:0000256" key="4">
    <source>
        <dbReference type="ARBA" id="ARBA00023163"/>
    </source>
</evidence>
<proteinExistence type="predicted"/>
<gene>
    <name evidence="6" type="ORF">SAMN05428963_10361</name>
</gene>
<evidence type="ECO:0000259" key="5">
    <source>
        <dbReference type="PROSITE" id="PS50932"/>
    </source>
</evidence>
<dbReference type="PANTHER" id="PTHR30146">
    <property type="entry name" value="LACI-RELATED TRANSCRIPTIONAL REPRESSOR"/>
    <property type="match status" value="1"/>
</dbReference>
<dbReference type="PROSITE" id="PS50932">
    <property type="entry name" value="HTH_LACI_2"/>
    <property type="match status" value="1"/>
</dbReference>
<keyword evidence="7" id="KW-1185">Reference proteome</keyword>
<dbReference type="GO" id="GO:0000976">
    <property type="term" value="F:transcription cis-regulatory region binding"/>
    <property type="evidence" value="ECO:0007669"/>
    <property type="project" value="TreeGrafter"/>
</dbReference>
<evidence type="ECO:0000256" key="3">
    <source>
        <dbReference type="ARBA" id="ARBA00023125"/>
    </source>
</evidence>
<dbReference type="SMART" id="SM00354">
    <property type="entry name" value="HTH_LACI"/>
    <property type="match status" value="1"/>
</dbReference>
<keyword evidence="1" id="KW-0678">Repressor</keyword>